<evidence type="ECO:0000256" key="4">
    <source>
        <dbReference type="ARBA" id="ARBA00023136"/>
    </source>
</evidence>
<dbReference type="OrthoDB" id="9803985at2"/>
<dbReference type="AlphaFoldDB" id="A0A0E4GYN5"/>
<evidence type="ECO:0000313" key="10">
    <source>
        <dbReference type="Proteomes" id="UP001055171"/>
    </source>
</evidence>
<keyword evidence="10" id="KW-1185">Reference proteome</keyword>
<name>A0A0E4GYN5_MYCLN</name>
<dbReference type="GO" id="GO:0022857">
    <property type="term" value="F:transmembrane transporter activity"/>
    <property type="evidence" value="ECO:0007669"/>
    <property type="project" value="InterPro"/>
</dbReference>
<dbReference type="Proteomes" id="UP001055171">
    <property type="component" value="Chromosome"/>
</dbReference>
<protein>
    <submittedName>
        <fullName evidence="7">Intergral membrane protein</fullName>
    </submittedName>
    <submittedName>
        <fullName evidence="8">MFS transporter</fullName>
    </submittedName>
</protein>
<comment type="subcellular location">
    <subcellularLocation>
        <location evidence="1">Cell membrane</location>
        <topology evidence="1">Multi-pass membrane protein</topology>
    </subcellularLocation>
</comment>
<dbReference type="Pfam" id="PF07690">
    <property type="entry name" value="MFS_1"/>
    <property type="match status" value="1"/>
</dbReference>
<organism evidence="7 9">
    <name type="scientific">Mycobacterium lentiflavum</name>
    <dbReference type="NCBI Taxonomy" id="141349"/>
    <lineage>
        <taxon>Bacteria</taxon>
        <taxon>Bacillati</taxon>
        <taxon>Actinomycetota</taxon>
        <taxon>Actinomycetes</taxon>
        <taxon>Mycobacteriales</taxon>
        <taxon>Mycobacteriaceae</taxon>
        <taxon>Mycobacterium</taxon>
        <taxon>Mycobacterium simiae complex</taxon>
    </lineage>
</organism>
<feature type="transmembrane region" description="Helical" evidence="5">
    <location>
        <begin position="255"/>
        <end position="276"/>
    </location>
</feature>
<dbReference type="CDD" id="cd17370">
    <property type="entry name" value="MFS_MJ1317_like"/>
    <property type="match status" value="1"/>
</dbReference>
<dbReference type="EMBL" id="CP092423">
    <property type="protein sequence ID" value="ULP40653.1"/>
    <property type="molecule type" value="Genomic_DNA"/>
</dbReference>
<gene>
    <name evidence="7" type="ORF">BN1232_03565</name>
    <name evidence="8" type="ORF">MJO58_16930</name>
</gene>
<feature type="transmembrane region" description="Helical" evidence="5">
    <location>
        <begin position="283"/>
        <end position="301"/>
    </location>
</feature>
<feature type="transmembrane region" description="Helical" evidence="5">
    <location>
        <begin position="215"/>
        <end position="235"/>
    </location>
</feature>
<dbReference type="STRING" id="141349.BN1232_03565"/>
<feature type="transmembrane region" description="Helical" evidence="5">
    <location>
        <begin position="307"/>
        <end position="325"/>
    </location>
</feature>
<evidence type="ECO:0000256" key="2">
    <source>
        <dbReference type="ARBA" id="ARBA00022692"/>
    </source>
</evidence>
<sequence length="402" mass="42400">MSRPDTVIRKGPIWLTRNVWVLSLVSLLQDAASELLYPLLPIYLTTVLGAPPSVVGAVEGAAEGAASITKLVSGPLGDRFSRRPLIATGYGMAALGKVLVAVASAWPGVLLGRVVDRLGKGLRGAPRDALLIDGIDSAARGRVFGFHRAWDTLGAVIGPLLGLAGYELFHHQIGPVLYLAVIPAVLSVLVIAWVRERPRDARRATRVRVFAQTRLLPRRYWAVVSFLVVFSLVNFPDALLLLRLKEIGFSVADVILAYVGYNLVYAVASFPAGWLADRFGRPVTYGAGLVFFAIGYVGLGITTDAAIASALIVAYGLFTACYDGVAKAWISTLVGEALQSSAQGVFQGLSGCAVLAAGLWAGFSWGADGRLPLLISGVVGAACAVVLLGALAVRRRRTGPVS</sequence>
<dbReference type="InterPro" id="IPR036259">
    <property type="entry name" value="MFS_trans_sf"/>
</dbReference>
<feature type="transmembrane region" description="Helical" evidence="5">
    <location>
        <begin position="373"/>
        <end position="393"/>
    </location>
</feature>
<accession>A0A0E4GYN5</accession>
<dbReference type="PROSITE" id="PS50850">
    <property type="entry name" value="MFS"/>
    <property type="match status" value="1"/>
</dbReference>
<keyword evidence="4 5" id="KW-0472">Membrane</keyword>
<dbReference type="Proteomes" id="UP000199251">
    <property type="component" value="Unassembled WGS sequence"/>
</dbReference>
<evidence type="ECO:0000313" key="7">
    <source>
        <dbReference type="EMBL" id="CQD16481.1"/>
    </source>
</evidence>
<dbReference type="InterPro" id="IPR020846">
    <property type="entry name" value="MFS_dom"/>
</dbReference>
<dbReference type="PANTHER" id="PTHR23518">
    <property type="entry name" value="C-METHYLTRANSFERASE"/>
    <property type="match status" value="1"/>
</dbReference>
<dbReference type="Gene3D" id="1.20.1250.20">
    <property type="entry name" value="MFS general substrate transporter like domains"/>
    <property type="match status" value="2"/>
</dbReference>
<feature type="transmembrane region" description="Helical" evidence="5">
    <location>
        <begin position="175"/>
        <end position="194"/>
    </location>
</feature>
<dbReference type="SUPFAM" id="SSF103473">
    <property type="entry name" value="MFS general substrate transporter"/>
    <property type="match status" value="1"/>
</dbReference>
<evidence type="ECO:0000256" key="5">
    <source>
        <dbReference type="SAM" id="Phobius"/>
    </source>
</evidence>
<evidence type="ECO:0000259" key="6">
    <source>
        <dbReference type="PROSITE" id="PS50850"/>
    </source>
</evidence>
<dbReference type="GO" id="GO:0005886">
    <property type="term" value="C:plasma membrane"/>
    <property type="evidence" value="ECO:0007669"/>
    <property type="project" value="UniProtKB-SubCell"/>
</dbReference>
<proteinExistence type="predicted"/>
<evidence type="ECO:0000313" key="8">
    <source>
        <dbReference type="EMBL" id="ULP40653.1"/>
    </source>
</evidence>
<dbReference type="InterPro" id="IPR011701">
    <property type="entry name" value="MFS"/>
</dbReference>
<evidence type="ECO:0000313" key="9">
    <source>
        <dbReference type="Proteomes" id="UP000199251"/>
    </source>
</evidence>
<dbReference type="RefSeq" id="WP_090603564.1">
    <property type="nucleotide sequence ID" value="NZ_CP092423.2"/>
</dbReference>
<reference evidence="7 9" key="1">
    <citation type="submission" date="2015-03" db="EMBL/GenBank/DDBJ databases">
        <authorList>
            <person name="Urmite Genomes"/>
        </authorList>
    </citation>
    <scope>NUCLEOTIDE SEQUENCE [LARGE SCALE GENOMIC DNA]</scope>
    <source>
        <strain evidence="7 9">CSUR P1491</strain>
    </source>
</reference>
<dbReference type="EMBL" id="CTEE01000001">
    <property type="protein sequence ID" value="CQD16481.1"/>
    <property type="molecule type" value="Genomic_DNA"/>
</dbReference>
<reference evidence="8" key="2">
    <citation type="submission" date="2022-08" db="EMBL/GenBank/DDBJ databases">
        <title>Complete genome sequence of 14 non-tuberculosis mycobacteria type-strains.</title>
        <authorList>
            <person name="Igarashi Y."/>
            <person name="Osugi A."/>
            <person name="Mitarai S."/>
        </authorList>
    </citation>
    <scope>NUCLEOTIDE SEQUENCE</scope>
    <source>
        <strain evidence="8">ATCC 51985</strain>
    </source>
</reference>
<keyword evidence="3 5" id="KW-1133">Transmembrane helix</keyword>
<feature type="transmembrane region" description="Helical" evidence="5">
    <location>
        <begin position="345"/>
        <end position="367"/>
    </location>
</feature>
<evidence type="ECO:0000256" key="3">
    <source>
        <dbReference type="ARBA" id="ARBA00022989"/>
    </source>
</evidence>
<feature type="domain" description="Major facilitator superfamily (MFS) profile" evidence="6">
    <location>
        <begin position="18"/>
        <end position="398"/>
    </location>
</feature>
<evidence type="ECO:0000256" key="1">
    <source>
        <dbReference type="ARBA" id="ARBA00004651"/>
    </source>
</evidence>
<keyword evidence="2 5" id="KW-0812">Transmembrane</keyword>
<dbReference type="PANTHER" id="PTHR23518:SF2">
    <property type="entry name" value="MAJOR FACILITATOR SUPERFAMILY TRANSPORTER"/>
    <property type="match status" value="1"/>
</dbReference>